<dbReference type="CDD" id="cd07067">
    <property type="entry name" value="HP_PGM_like"/>
    <property type="match status" value="1"/>
</dbReference>
<feature type="binding site" evidence="2">
    <location>
        <begin position="9"/>
        <end position="16"/>
    </location>
    <ligand>
        <name>substrate</name>
    </ligand>
</feature>
<dbReference type="Pfam" id="PF00300">
    <property type="entry name" value="His_Phos_1"/>
    <property type="match status" value="1"/>
</dbReference>
<reference evidence="3 4" key="1">
    <citation type="journal article" date="2018" name="Arch. Microbiol.">
        <title>New insights into the metabolic potential of the phototrophic purple bacterium Rhodopila globiformis DSM 161(T) from its draft genome sequence and evidence for a vanadium-dependent nitrogenase.</title>
        <authorList>
            <person name="Imhoff J.F."/>
            <person name="Rahn T."/>
            <person name="Kunzel S."/>
            <person name="Neulinger S.C."/>
        </authorList>
    </citation>
    <scope>NUCLEOTIDE SEQUENCE [LARGE SCALE GENOMIC DNA]</scope>
    <source>
        <strain evidence="3 4">DSM 16996</strain>
    </source>
</reference>
<evidence type="ECO:0000313" key="4">
    <source>
        <dbReference type="Proteomes" id="UP000239089"/>
    </source>
</evidence>
<dbReference type="RefSeq" id="WP_104508456.1">
    <property type="nucleotide sequence ID" value="NZ_JACIGC010000003.1"/>
</dbReference>
<dbReference type="OrthoDB" id="9781415at2"/>
<dbReference type="InterPro" id="IPR050275">
    <property type="entry name" value="PGM_Phosphatase"/>
</dbReference>
<dbReference type="SUPFAM" id="SSF53254">
    <property type="entry name" value="Phosphoglycerate mutase-like"/>
    <property type="match status" value="1"/>
</dbReference>
<feature type="active site" description="Tele-phosphohistidine intermediate" evidence="1">
    <location>
        <position position="10"/>
    </location>
</feature>
<organism evidence="3 4">
    <name type="scientific">Rhodoblastus sphagnicola</name>
    <dbReference type="NCBI Taxonomy" id="333368"/>
    <lineage>
        <taxon>Bacteria</taxon>
        <taxon>Pseudomonadati</taxon>
        <taxon>Pseudomonadota</taxon>
        <taxon>Alphaproteobacteria</taxon>
        <taxon>Hyphomicrobiales</taxon>
        <taxon>Rhodoblastaceae</taxon>
        <taxon>Rhodoblastus</taxon>
    </lineage>
</organism>
<sequence>MTPPLFFLRHGETDWNAEGRLQGQKDIDLNALGRQQAAQAGRKLKKILSSRGLDPAALCWQASPLARTRETMFLARKELGLPAEGVVFDARLREFTFGRWEGKTWPEVCAEDPEGAAARDADKWRFRPPGGESYADLTERLRPWLDAQHEPSVVVSHGGVARALMHLIGGLCVERAPTADIFQGRVLVFSAGRFDWI</sequence>
<dbReference type="Proteomes" id="UP000239089">
    <property type="component" value="Unassembled WGS sequence"/>
</dbReference>
<accession>A0A2S6N546</accession>
<dbReference type="InterPro" id="IPR029033">
    <property type="entry name" value="His_PPase_superfam"/>
</dbReference>
<dbReference type="InterPro" id="IPR013078">
    <property type="entry name" value="His_Pase_superF_clade-1"/>
</dbReference>
<feature type="active site" description="Proton donor/acceptor" evidence="1">
    <location>
        <position position="94"/>
    </location>
</feature>
<dbReference type="PANTHER" id="PTHR48100:SF59">
    <property type="entry name" value="ADENOSYLCOBALAMIN_ALPHA-RIBAZOLE PHOSPHATASE"/>
    <property type="match status" value="1"/>
</dbReference>
<dbReference type="GO" id="GO:0005737">
    <property type="term" value="C:cytoplasm"/>
    <property type="evidence" value="ECO:0007669"/>
    <property type="project" value="TreeGrafter"/>
</dbReference>
<gene>
    <name evidence="3" type="ORF">CCR94_13890</name>
</gene>
<dbReference type="PIRSF" id="PIRSF000709">
    <property type="entry name" value="6PFK_2-Ptase"/>
    <property type="match status" value="1"/>
</dbReference>
<evidence type="ECO:0000256" key="2">
    <source>
        <dbReference type="PIRSR" id="PIRSR613078-2"/>
    </source>
</evidence>
<feature type="binding site" evidence="2">
    <location>
        <position position="67"/>
    </location>
    <ligand>
        <name>substrate</name>
    </ligand>
</feature>
<dbReference type="AlphaFoldDB" id="A0A2S6N546"/>
<proteinExistence type="predicted"/>
<dbReference type="Gene3D" id="3.40.50.1240">
    <property type="entry name" value="Phosphoglycerate mutase-like"/>
    <property type="match status" value="1"/>
</dbReference>
<comment type="caution">
    <text evidence="3">The sequence shown here is derived from an EMBL/GenBank/DDBJ whole genome shotgun (WGS) entry which is preliminary data.</text>
</comment>
<evidence type="ECO:0008006" key="5">
    <source>
        <dbReference type="Google" id="ProtNLM"/>
    </source>
</evidence>
<dbReference type="EMBL" id="NHSJ01000087">
    <property type="protein sequence ID" value="PPQ29745.1"/>
    <property type="molecule type" value="Genomic_DNA"/>
</dbReference>
<keyword evidence="4" id="KW-1185">Reference proteome</keyword>
<dbReference type="PANTHER" id="PTHR48100">
    <property type="entry name" value="BROAD-SPECIFICITY PHOSPHATASE YOR283W-RELATED"/>
    <property type="match status" value="1"/>
</dbReference>
<evidence type="ECO:0000256" key="1">
    <source>
        <dbReference type="PIRSR" id="PIRSR613078-1"/>
    </source>
</evidence>
<protein>
    <recommendedName>
        <fullName evidence="5">Histidine phosphatase family protein</fullName>
    </recommendedName>
</protein>
<dbReference type="GO" id="GO:0016791">
    <property type="term" value="F:phosphatase activity"/>
    <property type="evidence" value="ECO:0007669"/>
    <property type="project" value="TreeGrafter"/>
</dbReference>
<evidence type="ECO:0000313" key="3">
    <source>
        <dbReference type="EMBL" id="PPQ29745.1"/>
    </source>
</evidence>
<name>A0A2S6N546_9HYPH</name>
<dbReference type="SMART" id="SM00855">
    <property type="entry name" value="PGAM"/>
    <property type="match status" value="1"/>
</dbReference>